<organism evidence="1 2">
    <name type="scientific">Microbacterium croceum</name>
    <dbReference type="NCBI Taxonomy" id="2851645"/>
    <lineage>
        <taxon>Bacteria</taxon>
        <taxon>Bacillati</taxon>
        <taxon>Actinomycetota</taxon>
        <taxon>Actinomycetes</taxon>
        <taxon>Micrococcales</taxon>
        <taxon>Microbacteriaceae</taxon>
        <taxon>Microbacterium</taxon>
    </lineage>
</organism>
<accession>A0ABT0F9K5</accession>
<evidence type="ECO:0000313" key="2">
    <source>
        <dbReference type="Proteomes" id="UP001300096"/>
    </source>
</evidence>
<dbReference type="Proteomes" id="UP001300096">
    <property type="component" value="Unassembled WGS sequence"/>
</dbReference>
<evidence type="ECO:0000313" key="1">
    <source>
        <dbReference type="EMBL" id="MCK2034698.1"/>
    </source>
</evidence>
<proteinExistence type="predicted"/>
<sequence>MSEDFSITQLVLSTQRTELEVSARELDAKMSTAHSAETGVQAPLGRSSLREMLEGAIGETHALVQIGQDDVLKVAGRIMALETQTADLDLQLGSGWEDLPL</sequence>
<gene>
    <name evidence="1" type="ORF">KZC51_01000</name>
</gene>
<dbReference type="RefSeq" id="WP_247628160.1">
    <property type="nucleotide sequence ID" value="NZ_JAHWXN010000001.1"/>
</dbReference>
<name>A0ABT0F9K5_9MICO</name>
<protein>
    <submittedName>
        <fullName evidence="1">Uncharacterized protein</fullName>
    </submittedName>
</protein>
<dbReference type="EMBL" id="JAHWXN010000001">
    <property type="protein sequence ID" value="MCK2034698.1"/>
    <property type="molecule type" value="Genomic_DNA"/>
</dbReference>
<comment type="caution">
    <text evidence="1">The sequence shown here is derived from an EMBL/GenBank/DDBJ whole genome shotgun (WGS) entry which is preliminary data.</text>
</comment>
<keyword evidence="2" id="KW-1185">Reference proteome</keyword>
<reference evidence="1 2" key="1">
    <citation type="submission" date="2021-06" db="EMBL/GenBank/DDBJ databases">
        <title>Genome-based taxonomic framework of Microbacterium strains isolated from marine environment, the description of four new species and reclassification of four preexisting species.</title>
        <authorList>
            <person name="Lee S.D."/>
            <person name="Kim S.-M."/>
            <person name="Byeon Y.-S."/>
            <person name="Yang H.L."/>
            <person name="Kim I.S."/>
        </authorList>
    </citation>
    <scope>NUCLEOTIDE SEQUENCE [LARGE SCALE GENOMIC DNA]</scope>
    <source>
        <strain evidence="1 2">SSW1-49</strain>
    </source>
</reference>